<comment type="caution">
    <text evidence="1">The sequence shown here is derived from an EMBL/GenBank/DDBJ whole genome shotgun (WGS) entry which is preliminary data.</text>
</comment>
<sequence>MGAIHLQGQNYGFLRKVDNATEALRLLLKLNAQSLETVLTQTAVGYMAWTLEPDVVTTSPLKQKDLATATTPFYLFEAVREDFSQIRVPDLDQDLVAIQVTGQFYSFFKLEEEPDKVLEVVGRLTQQGDEIAVAITRKGYAICVLEPDAIASPARPAAP</sequence>
<dbReference type="EMBL" id="AJTX02000010">
    <property type="protein sequence ID" value="KKI98237.1"/>
    <property type="molecule type" value="Genomic_DNA"/>
</dbReference>
<dbReference type="AlphaFoldDB" id="A0A0M2PSW3"/>
<gene>
    <name evidence="1" type="ORF">PROH_21465</name>
</gene>
<accession>A0A0M2PSW3</accession>
<keyword evidence="2" id="KW-1185">Reference proteome</keyword>
<organism evidence="1 2">
    <name type="scientific">Prochlorothrix hollandica PCC 9006 = CALU 1027</name>
    <dbReference type="NCBI Taxonomy" id="317619"/>
    <lineage>
        <taxon>Bacteria</taxon>
        <taxon>Bacillati</taxon>
        <taxon>Cyanobacteriota</taxon>
        <taxon>Cyanophyceae</taxon>
        <taxon>Prochlorotrichales</taxon>
        <taxon>Prochlorotrichaceae</taxon>
        <taxon>Prochlorothrix</taxon>
    </lineage>
</organism>
<dbReference type="Proteomes" id="UP000034681">
    <property type="component" value="Unassembled WGS sequence"/>
</dbReference>
<name>A0A0M2PSW3_PROHO</name>
<protein>
    <submittedName>
        <fullName evidence="1">Uncharacterized protein</fullName>
    </submittedName>
</protein>
<evidence type="ECO:0000313" key="2">
    <source>
        <dbReference type="Proteomes" id="UP000034681"/>
    </source>
</evidence>
<proteinExistence type="predicted"/>
<reference evidence="1" key="1">
    <citation type="submission" date="2012-04" db="EMBL/GenBank/DDBJ databases">
        <authorList>
            <person name="Borisov I.G."/>
            <person name="Ivanikova N.V."/>
            <person name="Pinevich A.V."/>
        </authorList>
    </citation>
    <scope>NUCLEOTIDE SEQUENCE</scope>
    <source>
        <strain evidence="1">CALU 1027</strain>
    </source>
</reference>
<dbReference type="eggNOG" id="ENOG5032Y0T">
    <property type="taxonomic scope" value="Bacteria"/>
</dbReference>
<evidence type="ECO:0000313" key="1">
    <source>
        <dbReference type="EMBL" id="KKI98237.1"/>
    </source>
</evidence>